<protein>
    <submittedName>
        <fullName evidence="2">Uncharacterized protein</fullName>
    </submittedName>
</protein>
<accession>A0A1H9QUQ3</accession>
<reference evidence="3" key="1">
    <citation type="submission" date="2016-10" db="EMBL/GenBank/DDBJ databases">
        <authorList>
            <person name="Varghese N."/>
            <person name="Submissions S."/>
        </authorList>
    </citation>
    <scope>NUCLEOTIDE SEQUENCE [LARGE SCALE GENOMIC DNA]</scope>
    <source>
        <strain evidence="3">DSM 20524</strain>
    </source>
</reference>
<keyword evidence="3" id="KW-1185">Reference proteome</keyword>
<feature type="transmembrane region" description="Helical" evidence="1">
    <location>
        <begin position="257"/>
        <end position="278"/>
    </location>
</feature>
<evidence type="ECO:0000313" key="3">
    <source>
        <dbReference type="Proteomes" id="UP000198929"/>
    </source>
</evidence>
<feature type="transmembrane region" description="Helical" evidence="1">
    <location>
        <begin position="347"/>
        <end position="367"/>
    </location>
</feature>
<dbReference type="EMBL" id="FOGQ01000002">
    <property type="protein sequence ID" value="SER64186.1"/>
    <property type="molecule type" value="Genomic_DNA"/>
</dbReference>
<evidence type="ECO:0000313" key="2">
    <source>
        <dbReference type="EMBL" id="SER64186.1"/>
    </source>
</evidence>
<feature type="transmembrane region" description="Helical" evidence="1">
    <location>
        <begin position="187"/>
        <end position="204"/>
    </location>
</feature>
<sequence>MCETMATTEHPRPTHSIVAAMIRIIVIFFVLSLWALFIAIGYAYRRVDGTGLIGWIRLPEGVAPFATLNLDMADVIAYGALFVAILLASTVQMSSTVNAADDIANRRPTTPEEARKQQEELGVYTNQAEMAMIVSFGSAFAVLVLTALFGTQELALAATDDSAVDQNGVGWAGFGASLHALAHPRVVFMYIVSFLLFLSTYASMPSWKNTGMFRRQVEENAWGARAQLRVIAREHNLDNVRPIANPAGATAATLMGYALYAVVFVLALNLALVVIAGGQGFDNLLTWDRWPMMLILAVLAFMISTAVGTALLYYHHLNSRSNALVVVSLVLTIAGIFYIVLAEGITWAIALGIVVLAYAGWWAFLYFRAVGVLDQRDPATWEFLINPPKFIVMRRYEAIRAAADRVTDLDESFLGFDSDTVS</sequence>
<gene>
    <name evidence="2" type="ORF">SAMN05661109_00673</name>
</gene>
<dbReference type="AlphaFoldDB" id="A0A1H9QUQ3"/>
<feature type="transmembrane region" description="Helical" evidence="1">
    <location>
        <begin position="130"/>
        <end position="150"/>
    </location>
</feature>
<feature type="transmembrane region" description="Helical" evidence="1">
    <location>
        <begin position="75"/>
        <end position="97"/>
    </location>
</feature>
<feature type="transmembrane region" description="Helical" evidence="1">
    <location>
        <begin position="290"/>
        <end position="314"/>
    </location>
</feature>
<proteinExistence type="predicted"/>
<dbReference type="STRING" id="1121357.SAMN05661109_00673"/>
<name>A0A1H9QUQ3_9CORY</name>
<organism evidence="2 3">
    <name type="scientific">Corynebacterium cystitidis DSM 20524</name>
    <dbReference type="NCBI Taxonomy" id="1121357"/>
    <lineage>
        <taxon>Bacteria</taxon>
        <taxon>Bacillati</taxon>
        <taxon>Actinomycetota</taxon>
        <taxon>Actinomycetes</taxon>
        <taxon>Mycobacteriales</taxon>
        <taxon>Corynebacteriaceae</taxon>
        <taxon>Corynebacterium</taxon>
    </lineage>
</organism>
<feature type="transmembrane region" description="Helical" evidence="1">
    <location>
        <begin position="321"/>
        <end position="341"/>
    </location>
</feature>
<keyword evidence="1" id="KW-0472">Membrane</keyword>
<feature type="transmembrane region" description="Helical" evidence="1">
    <location>
        <begin position="20"/>
        <end position="44"/>
    </location>
</feature>
<keyword evidence="1" id="KW-1133">Transmembrane helix</keyword>
<evidence type="ECO:0000256" key="1">
    <source>
        <dbReference type="SAM" id="Phobius"/>
    </source>
</evidence>
<dbReference type="Proteomes" id="UP000198929">
    <property type="component" value="Unassembled WGS sequence"/>
</dbReference>
<keyword evidence="1" id="KW-0812">Transmembrane</keyword>